<dbReference type="Gene3D" id="1.10.443.10">
    <property type="entry name" value="Intergrase catalytic core"/>
    <property type="match status" value="1"/>
</dbReference>
<reference evidence="6 7" key="1">
    <citation type="submission" date="2018-08" db="EMBL/GenBank/DDBJ databases">
        <title>A genome reference for cultivated species of the human gut microbiota.</title>
        <authorList>
            <person name="Zou Y."/>
            <person name="Xue W."/>
            <person name="Luo G."/>
        </authorList>
    </citation>
    <scope>NUCLEOTIDE SEQUENCE [LARGE SCALE GENOMIC DNA]</scope>
    <source>
        <strain evidence="6 7">AF33-12</strain>
    </source>
</reference>
<keyword evidence="3" id="KW-0233">DNA recombination</keyword>
<dbReference type="PANTHER" id="PTHR30349:SF41">
    <property type="entry name" value="INTEGRASE_RECOMBINASE PROTEIN MJ0367-RELATED"/>
    <property type="match status" value="1"/>
</dbReference>
<name>A0A415S7X6_MEDGN</name>
<dbReference type="InterPro" id="IPR010998">
    <property type="entry name" value="Integrase_recombinase_N"/>
</dbReference>
<evidence type="ECO:0000256" key="2">
    <source>
        <dbReference type="ARBA" id="ARBA00023125"/>
    </source>
</evidence>
<keyword evidence="2" id="KW-0238">DNA-binding</keyword>
<comment type="caution">
    <text evidence="6">The sequence shown here is derived from an EMBL/GenBank/DDBJ whole genome shotgun (WGS) entry which is preliminary data.</text>
</comment>
<evidence type="ECO:0000313" key="5">
    <source>
        <dbReference type="EMBL" id="MDB8688573.1"/>
    </source>
</evidence>
<dbReference type="InterPro" id="IPR050090">
    <property type="entry name" value="Tyrosine_recombinase_XerCD"/>
</dbReference>
<dbReference type="PROSITE" id="PS51898">
    <property type="entry name" value="TYR_RECOMBINASE"/>
    <property type="match status" value="1"/>
</dbReference>
<dbReference type="EMBL" id="JAQMLA010000099">
    <property type="protein sequence ID" value="MDB8688573.1"/>
    <property type="molecule type" value="Genomic_DNA"/>
</dbReference>
<dbReference type="Gene3D" id="1.10.150.130">
    <property type="match status" value="1"/>
</dbReference>
<dbReference type="GO" id="GO:0006310">
    <property type="term" value="P:DNA recombination"/>
    <property type="evidence" value="ECO:0007669"/>
    <property type="project" value="UniProtKB-KW"/>
</dbReference>
<dbReference type="InterPro" id="IPR002104">
    <property type="entry name" value="Integrase_catalytic"/>
</dbReference>
<comment type="similarity">
    <text evidence="1">Belongs to the 'phage' integrase family.</text>
</comment>
<feature type="domain" description="Tyr recombinase" evidence="4">
    <location>
        <begin position="380"/>
        <end position="558"/>
    </location>
</feature>
<dbReference type="GO" id="GO:0003677">
    <property type="term" value="F:DNA binding"/>
    <property type="evidence" value="ECO:0007669"/>
    <property type="project" value="UniProtKB-KW"/>
</dbReference>
<dbReference type="CDD" id="cd00397">
    <property type="entry name" value="DNA_BRE_C"/>
    <property type="match status" value="1"/>
</dbReference>
<dbReference type="Pfam" id="PF00589">
    <property type="entry name" value="Phage_integrase"/>
    <property type="match status" value="1"/>
</dbReference>
<dbReference type="Proteomes" id="UP001212160">
    <property type="component" value="Unassembled WGS sequence"/>
</dbReference>
<accession>A0A415S7X6</accession>
<evidence type="ECO:0000256" key="1">
    <source>
        <dbReference type="ARBA" id="ARBA00008857"/>
    </source>
</evidence>
<dbReference type="Proteomes" id="UP000285610">
    <property type="component" value="Unassembled WGS sequence"/>
</dbReference>
<dbReference type="PANTHER" id="PTHR30349">
    <property type="entry name" value="PHAGE INTEGRASE-RELATED"/>
    <property type="match status" value="1"/>
</dbReference>
<evidence type="ECO:0000256" key="3">
    <source>
        <dbReference type="ARBA" id="ARBA00023172"/>
    </source>
</evidence>
<organism evidence="6 7">
    <name type="scientific">Mediterraneibacter gnavus</name>
    <name type="common">Ruminococcus gnavus</name>
    <dbReference type="NCBI Taxonomy" id="33038"/>
    <lineage>
        <taxon>Bacteria</taxon>
        <taxon>Bacillati</taxon>
        <taxon>Bacillota</taxon>
        <taxon>Clostridia</taxon>
        <taxon>Lachnospirales</taxon>
        <taxon>Lachnospiraceae</taxon>
        <taxon>Mediterraneibacter</taxon>
    </lineage>
</organism>
<sequence>MPVLSIQTWGLPQQGLTEEEQIQLHKELENCTEVVGTIRNSVESYMKEKAIRHIEELDYTHRQEYESWLSPELTHGTKVKYLTGFDWIKRHAIREKANSLLGRNQKILYENKIWFLLYYPDQEVASRFNKTTDKKALVWDFQQKSPERMKRQIFQSLQKLIADDYSNSYRAEKLGHLKYFYNFCCERGIEDIEYLETEDEAAFRQYLEERRKKPNRIIDYCREVVFTEAKETNWDANVWYLSRFCFEKERVNQSNMVRTITFQTVRHLQNRKLLQEYMKYGVGLSTLSLSSLREESHYIQGFLAYYNETEFKDARKLTGEKIDIFFKYIEEKKIHPNTFNRYVKAVDHFYQYLLTRYQVKRIPFHKEYYLKAEIYRHHDRSVEEVVSKEILKNLKYFPEEIRLMYLHLWAVGMRISEVCTIKAKEYYRQDDDYWMQIYQVKMRNYKRIPIPEALYRLMQVYIKKKRRKPEDYVFQNQKGGAFCSSTFRCRMKKLCETYQIGDGTYMFQAHGYRHTLATVFYDEGVPLQSVRDYLGHAYEEMTQQYIDYMPRRIEEASKAYFKETDSSLAAGLKERWKHHGGNHRHKDTTVLPKSD</sequence>
<reference evidence="5" key="2">
    <citation type="submission" date="2023-01" db="EMBL/GenBank/DDBJ databases">
        <title>Human gut microbiome strain richness.</title>
        <authorList>
            <person name="Chen-Liaw A."/>
        </authorList>
    </citation>
    <scope>NUCLEOTIDE SEQUENCE</scope>
    <source>
        <strain evidence="5">RTP21484st1_H11_RTP21484_190118</strain>
    </source>
</reference>
<dbReference type="InterPro" id="IPR013762">
    <property type="entry name" value="Integrase-like_cat_sf"/>
</dbReference>
<evidence type="ECO:0000313" key="6">
    <source>
        <dbReference type="EMBL" id="RHM73630.1"/>
    </source>
</evidence>
<dbReference type="GO" id="GO:0015074">
    <property type="term" value="P:DNA integration"/>
    <property type="evidence" value="ECO:0007669"/>
    <property type="project" value="InterPro"/>
</dbReference>
<proteinExistence type="inferred from homology"/>
<dbReference type="EMBL" id="QRQE01000031">
    <property type="protein sequence ID" value="RHM73630.1"/>
    <property type="molecule type" value="Genomic_DNA"/>
</dbReference>
<evidence type="ECO:0000259" key="4">
    <source>
        <dbReference type="PROSITE" id="PS51898"/>
    </source>
</evidence>
<gene>
    <name evidence="6" type="ORF">DWZ50_12440</name>
    <name evidence="5" type="ORF">PNW85_18325</name>
</gene>
<protein>
    <submittedName>
        <fullName evidence="5">Tyrosine-type recombinase/integrase</fullName>
    </submittedName>
</protein>
<dbReference type="RefSeq" id="WP_118444888.1">
    <property type="nucleotide sequence ID" value="NZ_JAQMLA010000099.1"/>
</dbReference>
<dbReference type="AlphaFoldDB" id="A0A415S7X6"/>
<dbReference type="SUPFAM" id="SSF56349">
    <property type="entry name" value="DNA breaking-rejoining enzymes"/>
    <property type="match status" value="1"/>
</dbReference>
<evidence type="ECO:0000313" key="7">
    <source>
        <dbReference type="Proteomes" id="UP000285610"/>
    </source>
</evidence>
<dbReference type="InterPro" id="IPR011010">
    <property type="entry name" value="DNA_brk_join_enz"/>
</dbReference>